<reference evidence="2" key="1">
    <citation type="journal article" date="2020" name="J Insects Food Feed">
        <title>The yellow mealworm (Tenebrio molitor) genome: a resource for the emerging insects as food and feed industry.</title>
        <authorList>
            <person name="Eriksson T."/>
            <person name="Andere A."/>
            <person name="Kelstrup H."/>
            <person name="Emery V."/>
            <person name="Picard C."/>
        </authorList>
    </citation>
    <scope>NUCLEOTIDE SEQUENCE</scope>
    <source>
        <strain evidence="2">Stoneville</strain>
        <tissue evidence="2">Whole head</tissue>
    </source>
</reference>
<evidence type="ECO:0000313" key="2">
    <source>
        <dbReference type="EMBL" id="KAH0820589.1"/>
    </source>
</evidence>
<dbReference type="InterPro" id="IPR011009">
    <property type="entry name" value="Kinase-like_dom_sf"/>
</dbReference>
<name>A0A8J6HTL3_TENMO</name>
<keyword evidence="3" id="KW-1185">Reference proteome</keyword>
<dbReference type="PANTHER" id="PTHR11012">
    <property type="entry name" value="PROTEIN KINASE-LIKE DOMAIN-CONTAINING"/>
    <property type="match status" value="1"/>
</dbReference>
<sequence>MEVLVFENLKSVGYTLWNKKQPLTRKHIDMVMTEYSKFHAISFAMKDQQPEKFEELSTGLTDVFKMFMDTMDIESMFGKSFDDLYDVLKGDLDDNTLMTWKNFKNQIKHVFEDMCEQPDTNKVITHGDCWNNNFMYKHAANNETLPVKVAILDWQIAKYFSPICDLSYFLFACISKEDIEDLDEILKVYHKSLTSYLNKMGTDSNVYPLDTFLADWKKYCKYGVTMSSMLFKICATDKDEVVDIAQMAESGQNFEDTFSYEVKDKTSFKNRARHVNDIVAKIMTSNEEEIHSWLKGIFTEENVDDFSVQILGNSEKGDGYVGDIVFVRLTSARPPKEYNLVLKCSKRSQVLRETAPVKEAFINEVYIYNTVLPVFTQFQLEHGIDNPFDSFPRCYGKFTSDDMEVIVFENLKSVGYTLWNKKQPLTRNHIDMVMTEYSKFHAISFAMKDQQPEKFEELSTGLTDVFKMFMDKMDMESMFGRSFDDVYDLLKGDLDDNTLTTWKNFKNQIKYIFNDMGKEPDTKKVITHGDCWNNNFMFKHARDNELLPVKVAILDWQIAKYSSPILDLSYFLFSCISKDDIEDLDEILRLYHESLTSYLSKMGSDSSAYPFDTFLEDWKKYSRYGIAMSSLLFKICATDKDEVIDIVQVAENGQDFGEAFLYEVKDKTSFKNRARHVVKYVVENARRKRPKAEIVRCWLSRQWRYSGGRSTYYYFGAQKVFCVQPKERMALMPDEDFEGDFLEMQENNHGITNAASAALY</sequence>
<feature type="domain" description="CHK kinase-like" evidence="1">
    <location>
        <begin position="406"/>
        <end position="601"/>
    </location>
</feature>
<dbReference type="SUPFAM" id="SSF56112">
    <property type="entry name" value="Protein kinase-like (PK-like)"/>
    <property type="match status" value="2"/>
</dbReference>
<dbReference type="Pfam" id="PF02958">
    <property type="entry name" value="EcKL"/>
    <property type="match status" value="2"/>
</dbReference>
<evidence type="ECO:0000313" key="3">
    <source>
        <dbReference type="Proteomes" id="UP000719412"/>
    </source>
</evidence>
<organism evidence="2 3">
    <name type="scientific">Tenebrio molitor</name>
    <name type="common">Yellow mealworm beetle</name>
    <dbReference type="NCBI Taxonomy" id="7067"/>
    <lineage>
        <taxon>Eukaryota</taxon>
        <taxon>Metazoa</taxon>
        <taxon>Ecdysozoa</taxon>
        <taxon>Arthropoda</taxon>
        <taxon>Hexapoda</taxon>
        <taxon>Insecta</taxon>
        <taxon>Pterygota</taxon>
        <taxon>Neoptera</taxon>
        <taxon>Endopterygota</taxon>
        <taxon>Coleoptera</taxon>
        <taxon>Polyphaga</taxon>
        <taxon>Cucujiformia</taxon>
        <taxon>Tenebrionidae</taxon>
        <taxon>Tenebrio</taxon>
    </lineage>
</organism>
<gene>
    <name evidence="2" type="ORF">GEV33_002202</name>
</gene>
<dbReference type="InterPro" id="IPR004119">
    <property type="entry name" value="EcKL"/>
</dbReference>
<proteinExistence type="predicted"/>
<dbReference type="PANTHER" id="PTHR11012:SF30">
    <property type="entry name" value="PROTEIN KINASE-LIKE DOMAIN-CONTAINING"/>
    <property type="match status" value="1"/>
</dbReference>
<dbReference type="SMART" id="SM00587">
    <property type="entry name" value="CHK"/>
    <property type="match status" value="2"/>
</dbReference>
<reference evidence="2" key="2">
    <citation type="submission" date="2021-08" db="EMBL/GenBank/DDBJ databases">
        <authorList>
            <person name="Eriksson T."/>
        </authorList>
    </citation>
    <scope>NUCLEOTIDE SEQUENCE</scope>
    <source>
        <strain evidence="2">Stoneville</strain>
        <tissue evidence="2">Whole head</tissue>
    </source>
</reference>
<protein>
    <recommendedName>
        <fullName evidence="1">CHK kinase-like domain-containing protein</fullName>
    </recommendedName>
</protein>
<evidence type="ECO:0000259" key="1">
    <source>
        <dbReference type="SMART" id="SM00587"/>
    </source>
</evidence>
<dbReference type="Proteomes" id="UP000719412">
    <property type="component" value="Unassembled WGS sequence"/>
</dbReference>
<comment type="caution">
    <text evidence="2">The sequence shown here is derived from an EMBL/GenBank/DDBJ whole genome shotgun (WGS) entry which is preliminary data.</text>
</comment>
<feature type="domain" description="CHK kinase-like" evidence="1">
    <location>
        <begin position="4"/>
        <end position="199"/>
    </location>
</feature>
<accession>A0A8J6HTL3</accession>
<dbReference type="InterPro" id="IPR015897">
    <property type="entry name" value="CHK_kinase-like"/>
</dbReference>
<dbReference type="AlphaFoldDB" id="A0A8J6HTL3"/>
<dbReference type="EMBL" id="JABDTM020011444">
    <property type="protein sequence ID" value="KAH0820589.1"/>
    <property type="molecule type" value="Genomic_DNA"/>
</dbReference>
<dbReference type="Gene3D" id="3.90.1200.10">
    <property type="match status" value="2"/>
</dbReference>